<keyword evidence="2" id="KW-1133">Transmembrane helix</keyword>
<dbReference type="EMBL" id="BAAAYK010000038">
    <property type="protein sequence ID" value="GAA3364248.1"/>
    <property type="molecule type" value="Genomic_DNA"/>
</dbReference>
<evidence type="ECO:0000256" key="2">
    <source>
        <dbReference type="SAM" id="Phobius"/>
    </source>
</evidence>
<protein>
    <recommendedName>
        <fullName evidence="3">Acyltransferase 3 domain-containing protein</fullName>
    </recommendedName>
</protein>
<dbReference type="InterPro" id="IPR050879">
    <property type="entry name" value="Acyltransferase_3"/>
</dbReference>
<feature type="transmembrane region" description="Helical" evidence="2">
    <location>
        <begin position="245"/>
        <end position="263"/>
    </location>
</feature>
<evidence type="ECO:0000313" key="4">
    <source>
        <dbReference type="EMBL" id="GAA3364248.1"/>
    </source>
</evidence>
<organism evidence="4 5">
    <name type="scientific">Saccharopolyspora gregorii</name>
    <dbReference type="NCBI Taxonomy" id="33914"/>
    <lineage>
        <taxon>Bacteria</taxon>
        <taxon>Bacillati</taxon>
        <taxon>Actinomycetota</taxon>
        <taxon>Actinomycetes</taxon>
        <taxon>Pseudonocardiales</taxon>
        <taxon>Pseudonocardiaceae</taxon>
        <taxon>Saccharopolyspora</taxon>
    </lineage>
</organism>
<dbReference type="PANTHER" id="PTHR23028">
    <property type="entry name" value="ACETYLTRANSFERASE"/>
    <property type="match status" value="1"/>
</dbReference>
<sequence>MPPDTLLGVEAGIDGDIAGVKRMGTQRVDHAHPERFAEPSHGFAWIRMIGALVVIYGHSSPLVGTGELFPPEWPVQPDEGVLMGFFAMSGFQITESWVRDPHPLRFAAKRVLRLWPPMLTVTLGMALIVGPLVTTLPVREYFAAHDTWGYVVNNAGMLTLQHTLPGVFTANPWPDAVNGSLWTLPMELLAYGGLYALLLLGAAKQRWRWLAVAALVALVVWDRHLEQIPGAESGGALLSVPVESLVAFLVAFALGVVLNLYRVPLSPTAALAGLVVLAAMPNSIAASFLMTFVASYAVVVAGHFWPSRLTVPGWFVNGSYGVYVWGFPVQQLLAMAGIANQYVMLLCAAPIAYVLGTASWVFVEDPTMKLRRYVAPDRPARAAEQRPRDGREDGDRWADEDGWADEDDRDGWDDEDGWDDREDWSDEDRDDRERWDSRNDRERWDDRDDRERWDDRDDRERWDDRDDRERWDDRDDRYDHRESGHRARGDDLGRAARDGRAVLAAHPAHAERDDLDPRFERAAAPAGPPEQTRHRADPPTHRAEPVRPEPARLEPGRPEPARPDPAARADPLSPAEPTQRAEAIRSPEPARPAAQPRRSEPTQRVEPAQHAGSTRRVDPTRRPEPTPRPEPARRPDSSRRPDADHHPERPAEPHPAEDVETARDFPPVSWPSAEQDAEPAAARSFTGDLADPSATPPRRRGRHAAPPPEAEETRPLDRFPPHRS</sequence>
<feature type="compositionally biased region" description="Basic and acidic residues" evidence="1">
    <location>
        <begin position="508"/>
        <end position="521"/>
    </location>
</feature>
<feature type="transmembrane region" description="Helical" evidence="2">
    <location>
        <begin position="207"/>
        <end position="225"/>
    </location>
</feature>
<feature type="compositionally biased region" description="Basic and acidic residues" evidence="1">
    <location>
        <begin position="431"/>
        <end position="500"/>
    </location>
</feature>
<keyword evidence="2" id="KW-0812">Transmembrane</keyword>
<feature type="transmembrane region" description="Helical" evidence="2">
    <location>
        <begin position="119"/>
        <end position="138"/>
    </location>
</feature>
<feature type="transmembrane region" description="Helical" evidence="2">
    <location>
        <begin position="181"/>
        <end position="200"/>
    </location>
</feature>
<comment type="caution">
    <text evidence="4">The sequence shown here is derived from an EMBL/GenBank/DDBJ whole genome shotgun (WGS) entry which is preliminary data.</text>
</comment>
<proteinExistence type="predicted"/>
<evidence type="ECO:0000256" key="1">
    <source>
        <dbReference type="SAM" id="MobiDB-lite"/>
    </source>
</evidence>
<dbReference type="Pfam" id="PF01757">
    <property type="entry name" value="Acyl_transf_3"/>
    <property type="match status" value="1"/>
</dbReference>
<feature type="compositionally biased region" description="Basic and acidic residues" evidence="1">
    <location>
        <begin position="379"/>
        <end position="399"/>
    </location>
</feature>
<name>A0ABP6RZM3_9PSEU</name>
<feature type="compositionally biased region" description="Basic and acidic residues" evidence="1">
    <location>
        <begin position="711"/>
        <end position="724"/>
    </location>
</feature>
<gene>
    <name evidence="4" type="ORF">GCM10020366_59360</name>
</gene>
<dbReference type="InterPro" id="IPR002656">
    <property type="entry name" value="Acyl_transf_3_dom"/>
</dbReference>
<keyword evidence="5" id="KW-1185">Reference proteome</keyword>
<feature type="region of interest" description="Disordered" evidence="1">
    <location>
        <begin position="379"/>
        <end position="724"/>
    </location>
</feature>
<feature type="domain" description="Acyltransferase 3" evidence="3">
    <location>
        <begin position="43"/>
        <end position="360"/>
    </location>
</feature>
<keyword evidence="2" id="KW-0472">Membrane</keyword>
<reference evidence="5" key="1">
    <citation type="journal article" date="2019" name="Int. J. Syst. Evol. Microbiol.">
        <title>The Global Catalogue of Microorganisms (GCM) 10K type strain sequencing project: providing services to taxonomists for standard genome sequencing and annotation.</title>
        <authorList>
            <consortium name="The Broad Institute Genomics Platform"/>
            <consortium name="The Broad Institute Genome Sequencing Center for Infectious Disease"/>
            <person name="Wu L."/>
            <person name="Ma J."/>
        </authorList>
    </citation>
    <scope>NUCLEOTIDE SEQUENCE [LARGE SCALE GENOMIC DNA]</scope>
    <source>
        <strain evidence="5">JCM 9687</strain>
    </source>
</reference>
<feature type="compositionally biased region" description="Basic and acidic residues" evidence="1">
    <location>
        <begin position="531"/>
        <end position="567"/>
    </location>
</feature>
<feature type="transmembrane region" description="Helical" evidence="2">
    <location>
        <begin position="342"/>
        <end position="363"/>
    </location>
</feature>
<feature type="compositionally biased region" description="Acidic residues" evidence="1">
    <location>
        <begin position="400"/>
        <end position="430"/>
    </location>
</feature>
<feature type="compositionally biased region" description="Basic and acidic residues" evidence="1">
    <location>
        <begin position="615"/>
        <end position="663"/>
    </location>
</feature>
<evidence type="ECO:0000259" key="3">
    <source>
        <dbReference type="Pfam" id="PF01757"/>
    </source>
</evidence>
<dbReference type="Proteomes" id="UP001500483">
    <property type="component" value="Unassembled WGS sequence"/>
</dbReference>
<evidence type="ECO:0000313" key="5">
    <source>
        <dbReference type="Proteomes" id="UP001500483"/>
    </source>
</evidence>
<accession>A0ABP6RZM3</accession>